<dbReference type="InterPro" id="IPR020019">
    <property type="entry name" value="AcTrfase_PglD-like"/>
</dbReference>
<feature type="domain" description="PglD N-terminal" evidence="4">
    <location>
        <begin position="2"/>
        <end position="78"/>
    </location>
</feature>
<comment type="similarity">
    <text evidence="1">Belongs to the transferase hexapeptide repeat family.</text>
</comment>
<dbReference type="AlphaFoldDB" id="A0A830ZF03"/>
<feature type="binding site" evidence="3">
    <location>
        <position position="67"/>
    </location>
    <ligand>
        <name>substrate</name>
    </ligand>
</feature>
<dbReference type="InterPro" id="IPR001451">
    <property type="entry name" value="Hexapep"/>
</dbReference>
<dbReference type="KEGG" id="kco:BWI95_19435"/>
<dbReference type="CDD" id="cd03360">
    <property type="entry name" value="LbH_AT_putative"/>
    <property type="match status" value="1"/>
</dbReference>
<sequence length="214" mass="22891">MKLAIYGAGGLGREVLELATHINHLHPRWDGFCFIDDMQPARQLKGYDVVTLQSLNPAEYEIVIAVGEPAARRVLADKARAAGFQLPVLVHPAAHVSSDVTLEEGCVVCCGVFISCDCRISRNVHLQPNASLGHDCLIGDDVVISSYANLAGHCRVGDATFIGMNAVIRENTTIGQQAIVSMGAAVFADIADGVIAMGNPARVIRANDDKKVFR</sequence>
<accession>A0A830ZF03</accession>
<feature type="site" description="Increases basicity of active site His" evidence="2">
    <location>
        <position position="135"/>
    </location>
</feature>
<evidence type="ECO:0000256" key="2">
    <source>
        <dbReference type="PIRSR" id="PIRSR620019-1"/>
    </source>
</evidence>
<name>A0A830ZF03_9ENTR</name>
<dbReference type="Pfam" id="PF00132">
    <property type="entry name" value="Hexapep"/>
    <property type="match status" value="1"/>
</dbReference>
<dbReference type="SUPFAM" id="SSF51161">
    <property type="entry name" value="Trimeric LpxA-like enzymes"/>
    <property type="match status" value="1"/>
</dbReference>
<evidence type="ECO:0000313" key="5">
    <source>
        <dbReference type="EMBL" id="APZ07704.1"/>
    </source>
</evidence>
<dbReference type="InterPro" id="IPR050179">
    <property type="entry name" value="Trans_hexapeptide_repeat"/>
</dbReference>
<gene>
    <name evidence="5" type="ORF">BWI95_19435</name>
</gene>
<keyword evidence="5" id="KW-0012">Acyltransferase</keyword>
<evidence type="ECO:0000313" key="6">
    <source>
        <dbReference type="Proteomes" id="UP000187148"/>
    </source>
</evidence>
<dbReference type="PANTHER" id="PTHR43300">
    <property type="entry name" value="ACETYLTRANSFERASE"/>
    <property type="match status" value="1"/>
</dbReference>
<dbReference type="Gene3D" id="3.40.50.20">
    <property type="match status" value="1"/>
</dbReference>
<dbReference type="Pfam" id="PF17836">
    <property type="entry name" value="PglD_N"/>
    <property type="match status" value="1"/>
</dbReference>
<protein>
    <submittedName>
        <fullName evidence="5">Sugar O-acyltransferase</fullName>
    </submittedName>
</protein>
<feature type="active site" description="Proton acceptor" evidence="2">
    <location>
        <position position="134"/>
    </location>
</feature>
<organism evidence="5 6">
    <name type="scientific">Kosakonia cowanii JCM 10956 = DSM 18146</name>
    <dbReference type="NCBI Taxonomy" id="1300165"/>
    <lineage>
        <taxon>Bacteria</taxon>
        <taxon>Pseudomonadati</taxon>
        <taxon>Pseudomonadota</taxon>
        <taxon>Gammaproteobacteria</taxon>
        <taxon>Enterobacterales</taxon>
        <taxon>Enterobacteriaceae</taxon>
        <taxon>Kosakonia</taxon>
    </lineage>
</organism>
<dbReference type="GO" id="GO:0016746">
    <property type="term" value="F:acyltransferase activity"/>
    <property type="evidence" value="ECO:0007669"/>
    <property type="project" value="UniProtKB-KW"/>
</dbReference>
<evidence type="ECO:0000259" key="4">
    <source>
        <dbReference type="Pfam" id="PF17836"/>
    </source>
</evidence>
<dbReference type="NCBIfam" id="TIGR03570">
    <property type="entry name" value="NeuD_NnaD"/>
    <property type="match status" value="1"/>
</dbReference>
<evidence type="ECO:0000256" key="1">
    <source>
        <dbReference type="ARBA" id="ARBA00007274"/>
    </source>
</evidence>
<dbReference type="PANTHER" id="PTHR43300:SF7">
    <property type="entry name" value="UDP-N-ACETYLBACILLOSAMINE N-ACETYLTRANSFERASE"/>
    <property type="match status" value="1"/>
</dbReference>
<dbReference type="Proteomes" id="UP000187148">
    <property type="component" value="Chromosome"/>
</dbReference>
<dbReference type="Pfam" id="PF14602">
    <property type="entry name" value="Hexapep_2"/>
    <property type="match status" value="1"/>
</dbReference>
<evidence type="ECO:0000256" key="3">
    <source>
        <dbReference type="PIRSR" id="PIRSR620019-2"/>
    </source>
</evidence>
<dbReference type="InterPro" id="IPR011004">
    <property type="entry name" value="Trimer_LpxA-like_sf"/>
</dbReference>
<keyword evidence="5" id="KW-0808">Transferase</keyword>
<dbReference type="InterPro" id="IPR041561">
    <property type="entry name" value="PglD_N"/>
</dbReference>
<reference evidence="5 6" key="1">
    <citation type="submission" date="2017-01" db="EMBL/GenBank/DDBJ databases">
        <authorList>
            <person name="Cao J.-M."/>
        </authorList>
    </citation>
    <scope>NUCLEOTIDE SEQUENCE [LARGE SCALE GENOMIC DNA]</scope>
    <source>
        <strain evidence="5 6">888-76</strain>
    </source>
</reference>
<keyword evidence="6" id="KW-1185">Reference proteome</keyword>
<dbReference type="EMBL" id="CP019445">
    <property type="protein sequence ID" value="APZ07704.1"/>
    <property type="molecule type" value="Genomic_DNA"/>
</dbReference>
<proteinExistence type="inferred from homology"/>
<dbReference type="Gene3D" id="2.160.10.10">
    <property type="entry name" value="Hexapeptide repeat proteins"/>
    <property type="match status" value="1"/>
</dbReference>